<evidence type="ECO:0000313" key="3">
    <source>
        <dbReference type="EMBL" id="PTB53807.1"/>
    </source>
</evidence>
<name>A0A2T4A9Q9_TRIHA</name>
<dbReference type="PANTHER" id="PTHR10039">
    <property type="entry name" value="AMELOGENIN"/>
    <property type="match status" value="1"/>
</dbReference>
<accession>A0A2T4A9Q9</accession>
<evidence type="ECO:0000313" key="4">
    <source>
        <dbReference type="Proteomes" id="UP000241690"/>
    </source>
</evidence>
<organism evidence="3 4">
    <name type="scientific">Trichoderma harzianum CBS 226.95</name>
    <dbReference type="NCBI Taxonomy" id="983964"/>
    <lineage>
        <taxon>Eukaryota</taxon>
        <taxon>Fungi</taxon>
        <taxon>Dikarya</taxon>
        <taxon>Ascomycota</taxon>
        <taxon>Pezizomycotina</taxon>
        <taxon>Sordariomycetes</taxon>
        <taxon>Hypocreomycetidae</taxon>
        <taxon>Hypocreales</taxon>
        <taxon>Hypocreaceae</taxon>
        <taxon>Trichoderma</taxon>
    </lineage>
</organism>
<keyword evidence="4" id="KW-1185">Reference proteome</keyword>
<keyword evidence="1" id="KW-0677">Repeat</keyword>
<evidence type="ECO:0000256" key="1">
    <source>
        <dbReference type="ARBA" id="ARBA00022737"/>
    </source>
</evidence>
<sequence>MSGIEIISVVAAAEQFAEVVFKTIKLVKSVADQIQDGPGHIQQNIKRLQSLASLAKEIQNTKSLQTEDIGKILTRCECHVQSLQDLLQKISFNCHDSVQKKTWRAIAGLKQEVNVSKLFDNLDHEYNSLNTHINLRILAMAENIQTGYDSIDTKLNTIAQAANPSPDSLKCLQALFITDPATDRAKLINSKGELVQGTCDWIAQKKEFIKWRASDGGLLWISGGPGLGKTMLSIYLITYLSSCFLSIDDGKTHYSTYFFCDANDNTRNSAVAIIRGILFQLLEQKKELIGHILSSYEVQREQLFSQNSFETVWKFFLTMVNDLGDSQATCIIDGLDECEPTSLELLL</sequence>
<protein>
    <recommendedName>
        <fullName evidence="2">Nephrocystin 3-like N-terminal domain-containing protein</fullName>
    </recommendedName>
</protein>
<dbReference type="SUPFAM" id="SSF52540">
    <property type="entry name" value="P-loop containing nucleoside triphosphate hydrolases"/>
    <property type="match status" value="1"/>
</dbReference>
<evidence type="ECO:0000259" key="2">
    <source>
        <dbReference type="Pfam" id="PF24883"/>
    </source>
</evidence>
<feature type="domain" description="Nephrocystin 3-like N-terminal" evidence="2">
    <location>
        <begin position="197"/>
        <end position="342"/>
    </location>
</feature>
<dbReference type="InterPro" id="IPR027417">
    <property type="entry name" value="P-loop_NTPase"/>
</dbReference>
<dbReference type="Gene3D" id="3.40.50.300">
    <property type="entry name" value="P-loop containing nucleotide triphosphate hydrolases"/>
    <property type="match status" value="1"/>
</dbReference>
<dbReference type="RefSeq" id="XP_024773484.1">
    <property type="nucleotide sequence ID" value="XM_024921572.1"/>
</dbReference>
<dbReference type="STRING" id="983964.A0A2T4A9Q9"/>
<dbReference type="AlphaFoldDB" id="A0A2T4A9Q9"/>
<dbReference type="EMBL" id="KZ679681">
    <property type="protein sequence ID" value="PTB53807.1"/>
    <property type="molecule type" value="Genomic_DNA"/>
</dbReference>
<dbReference type="Pfam" id="PF24883">
    <property type="entry name" value="NPHP3_N"/>
    <property type="match status" value="1"/>
</dbReference>
<reference evidence="3 4" key="1">
    <citation type="submission" date="2016-07" db="EMBL/GenBank/DDBJ databases">
        <title>Multiple horizontal gene transfer events from other fungi enriched the ability of initially mycotrophic Trichoderma (Ascomycota) to feed on dead plant biomass.</title>
        <authorList>
            <consortium name="DOE Joint Genome Institute"/>
            <person name="Aerts A."/>
            <person name="Atanasova L."/>
            <person name="Chenthamara K."/>
            <person name="Zhang J."/>
            <person name="Grujic M."/>
            <person name="Henrissat B."/>
            <person name="Kuo A."/>
            <person name="Salamov A."/>
            <person name="Lipzen A."/>
            <person name="Labutti K."/>
            <person name="Barry K."/>
            <person name="Miao Y."/>
            <person name="Rahimi M.J."/>
            <person name="Shen Q."/>
            <person name="Grigoriev I.V."/>
            <person name="Kubicek C.P."/>
            <person name="Druzhinina I.S."/>
        </authorList>
    </citation>
    <scope>NUCLEOTIDE SEQUENCE [LARGE SCALE GENOMIC DNA]</scope>
    <source>
        <strain evidence="3 4">CBS 226.95</strain>
    </source>
</reference>
<gene>
    <name evidence="3" type="ORF">M431DRAFT_6092</name>
</gene>
<dbReference type="GeneID" id="36630155"/>
<proteinExistence type="predicted"/>
<dbReference type="InterPro" id="IPR056884">
    <property type="entry name" value="NPHP3-like_N"/>
</dbReference>
<dbReference type="Proteomes" id="UP000241690">
    <property type="component" value="Unassembled WGS sequence"/>
</dbReference>